<dbReference type="EMBL" id="RCHC01000021">
    <property type="protein sequence ID" value="RLL18392.1"/>
    <property type="molecule type" value="Genomic_DNA"/>
</dbReference>
<dbReference type="GO" id="GO:0032259">
    <property type="term" value="P:methylation"/>
    <property type="evidence" value="ECO:0007669"/>
    <property type="project" value="UniProtKB-KW"/>
</dbReference>
<comment type="caution">
    <text evidence="1">The sequence shown here is derived from an EMBL/GenBank/DDBJ whole genome shotgun (WGS) entry which is preliminary data.</text>
</comment>
<dbReference type="RefSeq" id="WP_121523618.1">
    <property type="nucleotide sequence ID" value="NZ_RCHC01000021.1"/>
</dbReference>
<evidence type="ECO:0000313" key="2">
    <source>
        <dbReference type="Proteomes" id="UP000280271"/>
    </source>
</evidence>
<protein>
    <submittedName>
        <fullName evidence="1">Class I SAM-dependent methyltransferase</fullName>
    </submittedName>
</protein>
<dbReference type="Gene3D" id="3.40.50.150">
    <property type="entry name" value="Vaccinia Virus protein VP39"/>
    <property type="match status" value="1"/>
</dbReference>
<keyword evidence="1" id="KW-0808">Transferase</keyword>
<gene>
    <name evidence="1" type="ORF">D9K81_15320</name>
</gene>
<sequence length="162" mass="18751">MTAKILDPCCGSRMMHFDRQNPNVLFGDIRTENHILCDGRSLEIAPDIEMDFRNMPFTDGQFNLVVFDPPHLVKAGPLSWLALKYGKLHENWRDDIKKGFEECFRVLANNGVLIFKWNETQIKVSEILKLTDQKPVFGHISGKRANTHWITFMKMESLKEVS</sequence>
<dbReference type="SUPFAM" id="SSF53335">
    <property type="entry name" value="S-adenosyl-L-methionine-dependent methyltransferases"/>
    <property type="match status" value="1"/>
</dbReference>
<accession>A0ABX9TT50</accession>
<keyword evidence="2" id="KW-1185">Reference proteome</keyword>
<evidence type="ECO:0000313" key="1">
    <source>
        <dbReference type="EMBL" id="RLL18392.1"/>
    </source>
</evidence>
<proteinExistence type="predicted"/>
<keyword evidence="1" id="KW-0489">Methyltransferase</keyword>
<name>A0ABX9TT50_9GAMM</name>
<organism evidence="1 2">
    <name type="scientific">Acinetobacter chengduensis</name>
    <dbReference type="NCBI Taxonomy" id="2420890"/>
    <lineage>
        <taxon>Bacteria</taxon>
        <taxon>Pseudomonadati</taxon>
        <taxon>Pseudomonadota</taxon>
        <taxon>Gammaproteobacteria</taxon>
        <taxon>Moraxellales</taxon>
        <taxon>Moraxellaceae</taxon>
        <taxon>Acinetobacter</taxon>
    </lineage>
</organism>
<dbReference type="Proteomes" id="UP000280271">
    <property type="component" value="Unassembled WGS sequence"/>
</dbReference>
<dbReference type="GO" id="GO:0008168">
    <property type="term" value="F:methyltransferase activity"/>
    <property type="evidence" value="ECO:0007669"/>
    <property type="project" value="UniProtKB-KW"/>
</dbReference>
<dbReference type="InterPro" id="IPR029063">
    <property type="entry name" value="SAM-dependent_MTases_sf"/>
</dbReference>
<reference evidence="1 2" key="1">
    <citation type="submission" date="2018-09" db="EMBL/GenBank/DDBJ databases">
        <title>The draft genome of Acinetobacter sp. strains.</title>
        <authorList>
            <person name="Qin J."/>
            <person name="Feng Y."/>
            <person name="Zong Z."/>
        </authorList>
    </citation>
    <scope>NUCLEOTIDE SEQUENCE [LARGE SCALE GENOMIC DNA]</scope>
    <source>
        <strain evidence="1 2">WCHAc060005</strain>
    </source>
</reference>